<evidence type="ECO:0000256" key="1">
    <source>
        <dbReference type="SAM" id="MobiDB-lite"/>
    </source>
</evidence>
<name>A0A066RHB3_9GAMM</name>
<feature type="region of interest" description="Disordered" evidence="1">
    <location>
        <begin position="58"/>
        <end position="83"/>
    </location>
</feature>
<organism evidence="2 3">
    <name type="scientific">Photobacterium galatheae</name>
    <dbReference type="NCBI Taxonomy" id="1654360"/>
    <lineage>
        <taxon>Bacteria</taxon>
        <taxon>Pseudomonadati</taxon>
        <taxon>Pseudomonadota</taxon>
        <taxon>Gammaproteobacteria</taxon>
        <taxon>Vibrionales</taxon>
        <taxon>Vibrionaceae</taxon>
        <taxon>Photobacterium</taxon>
    </lineage>
</organism>
<proteinExistence type="predicted"/>
<feature type="compositionally biased region" description="Basic and acidic residues" evidence="1">
    <location>
        <begin position="17"/>
        <end position="31"/>
    </location>
</feature>
<evidence type="ECO:0000313" key="3">
    <source>
        <dbReference type="Proteomes" id="UP000027192"/>
    </source>
</evidence>
<protein>
    <submittedName>
        <fullName evidence="2">Uncharacterized protein</fullName>
    </submittedName>
</protein>
<evidence type="ECO:0000313" key="2">
    <source>
        <dbReference type="EMBL" id="KDM89840.1"/>
    </source>
</evidence>
<dbReference type="Proteomes" id="UP000027192">
    <property type="component" value="Unassembled WGS sequence"/>
</dbReference>
<dbReference type="RefSeq" id="WP_036756875.1">
    <property type="nucleotide sequence ID" value="NZ_JMIB01000043.1"/>
</dbReference>
<keyword evidence="3" id="KW-1185">Reference proteome</keyword>
<reference evidence="2 3" key="1">
    <citation type="submission" date="2014-04" db="EMBL/GenBank/DDBJ databases">
        <title>Draft genome sequence of Photobacterium halotolerans S2753: a solonamide, ngercheumicin and holomycin producer.</title>
        <authorList>
            <person name="Machado H.R."/>
            <person name="Gram L."/>
        </authorList>
    </citation>
    <scope>NUCLEOTIDE SEQUENCE [LARGE SCALE GENOMIC DNA]</scope>
    <source>
        <strain evidence="2 3">S2753</strain>
    </source>
</reference>
<dbReference type="AlphaFoldDB" id="A0A066RHB3"/>
<sequence>MENVFQLAQNKRIKHASNRDTPEQQEKHVAQSHELLASLDDAVNHFVANQGEALQQSQAKLRDLHQQHHSCLKARGLSTPHES</sequence>
<dbReference type="OrthoDB" id="9944781at2"/>
<gene>
    <name evidence="2" type="ORF">EA58_20530</name>
</gene>
<comment type="caution">
    <text evidence="2">The sequence shown here is derived from an EMBL/GenBank/DDBJ whole genome shotgun (WGS) entry which is preliminary data.</text>
</comment>
<accession>A0A066RHB3</accession>
<dbReference type="EMBL" id="JMIB01000043">
    <property type="protein sequence ID" value="KDM89840.1"/>
    <property type="molecule type" value="Genomic_DNA"/>
</dbReference>
<dbReference type="STRING" id="1654360.EA58_20530"/>
<feature type="region of interest" description="Disordered" evidence="1">
    <location>
        <begin position="1"/>
        <end position="31"/>
    </location>
</feature>